<sequence>SPHLHLAHPTPEELVHISTNTFSSWHDTLPLPDYLAESLYLSTVPLAKDNGLTTWILVDSRLPPNARPILSSCESYRKRALTSDADGGNVSDDALVHGVASVFCAPQFRRRGYAARLMKELARVLRDWQTTTADQQQKVKCVGSILYSDIGKTFYANLGWSPHPRNTHVAFAPQQQRIPQPSSPPQAKAIAEEDLAALCEEDEAMVRKAMARPLAPDGVKKMRVTIVPDCDHMLWHLAKETFATKRLFGKVPRAKGAIAGGTQGRRVWAIWTHRYYSHPDAVAASPESNDENVLYILRLVVEGDESADRIVWDDQKEKGKGEEEEEEQAHSLKAVLQAAQAEAAEWRLDRVVMWNPSPLVRRMITQSGLEHAVVEREEDAIASGMWYDENGGAGPAPLWMNNEHYAWC</sequence>
<name>A0A5N5CVI7_9PEZI</name>
<reference evidence="2 3" key="1">
    <citation type="journal article" date="2019" name="Sci. Rep.">
        <title>A multi-omics analysis of the grapevine pathogen Lasiodiplodia theobromae reveals that temperature affects the expression of virulence- and pathogenicity-related genes.</title>
        <authorList>
            <person name="Felix C."/>
            <person name="Meneses R."/>
            <person name="Goncalves M.F.M."/>
            <person name="Tilleman L."/>
            <person name="Duarte A.S."/>
            <person name="Jorrin-Novo J.V."/>
            <person name="Van de Peer Y."/>
            <person name="Deforce D."/>
            <person name="Van Nieuwerburgh F."/>
            <person name="Esteves A.C."/>
            <person name="Alves A."/>
        </authorList>
    </citation>
    <scope>NUCLEOTIDE SEQUENCE [LARGE SCALE GENOMIC DNA]</scope>
    <source>
        <strain evidence="2 3">LA-SOL3</strain>
    </source>
</reference>
<evidence type="ECO:0000313" key="3">
    <source>
        <dbReference type="Proteomes" id="UP000325902"/>
    </source>
</evidence>
<dbReference type="PANTHER" id="PTHR34815:SF2">
    <property type="entry name" value="N-ACETYLTRANSFERASE DOMAIN-CONTAINING PROTEIN"/>
    <property type="match status" value="1"/>
</dbReference>
<dbReference type="Gene3D" id="3.40.630.30">
    <property type="match status" value="1"/>
</dbReference>
<dbReference type="InterPro" id="IPR053013">
    <property type="entry name" value="LAT"/>
</dbReference>
<evidence type="ECO:0000259" key="1">
    <source>
        <dbReference type="Pfam" id="PF22998"/>
    </source>
</evidence>
<proteinExistence type="predicted"/>
<dbReference type="SUPFAM" id="SSF55729">
    <property type="entry name" value="Acyl-CoA N-acyltransferases (Nat)"/>
    <property type="match status" value="1"/>
</dbReference>
<dbReference type="Proteomes" id="UP000325902">
    <property type="component" value="Unassembled WGS sequence"/>
</dbReference>
<dbReference type="OrthoDB" id="2020070at2759"/>
<evidence type="ECO:0000313" key="2">
    <source>
        <dbReference type="EMBL" id="KAB2569358.1"/>
    </source>
</evidence>
<feature type="domain" description="LYC1 C-terminal" evidence="1">
    <location>
        <begin position="168"/>
        <end position="408"/>
    </location>
</feature>
<keyword evidence="3" id="KW-1185">Reference proteome</keyword>
<dbReference type="Pfam" id="PF22998">
    <property type="entry name" value="GNAT_LYC1-like"/>
    <property type="match status" value="1"/>
</dbReference>
<dbReference type="PANTHER" id="PTHR34815">
    <property type="entry name" value="LYSINE ACETYLTRANSFERASE"/>
    <property type="match status" value="1"/>
</dbReference>
<gene>
    <name evidence="2" type="ORF">DBV05_g11953</name>
</gene>
<dbReference type="EMBL" id="VCHE01000199">
    <property type="protein sequence ID" value="KAB2569358.1"/>
    <property type="molecule type" value="Genomic_DNA"/>
</dbReference>
<accession>A0A5N5CVI7</accession>
<comment type="caution">
    <text evidence="2">The sequence shown here is derived from an EMBL/GenBank/DDBJ whole genome shotgun (WGS) entry which is preliminary data.</text>
</comment>
<organism evidence="2 3">
    <name type="scientific">Lasiodiplodia theobromae</name>
    <dbReference type="NCBI Taxonomy" id="45133"/>
    <lineage>
        <taxon>Eukaryota</taxon>
        <taxon>Fungi</taxon>
        <taxon>Dikarya</taxon>
        <taxon>Ascomycota</taxon>
        <taxon>Pezizomycotina</taxon>
        <taxon>Dothideomycetes</taxon>
        <taxon>Dothideomycetes incertae sedis</taxon>
        <taxon>Botryosphaeriales</taxon>
        <taxon>Botryosphaeriaceae</taxon>
        <taxon>Lasiodiplodia</taxon>
    </lineage>
</organism>
<dbReference type="AlphaFoldDB" id="A0A5N5CVI7"/>
<dbReference type="CDD" id="cd04301">
    <property type="entry name" value="NAT_SF"/>
    <property type="match status" value="1"/>
</dbReference>
<dbReference type="InterPro" id="IPR055100">
    <property type="entry name" value="GNAT_LYC1-like"/>
</dbReference>
<feature type="non-terminal residue" evidence="2">
    <location>
        <position position="1"/>
    </location>
</feature>
<dbReference type="InterPro" id="IPR016181">
    <property type="entry name" value="Acyl_CoA_acyltransferase"/>
</dbReference>
<protein>
    <recommendedName>
        <fullName evidence="1">LYC1 C-terminal domain-containing protein</fullName>
    </recommendedName>
</protein>